<reference evidence="1 2" key="1">
    <citation type="journal article" date="2013" name="BMC Genomics">
        <title>Genomics-driven discovery of the pneumocandin biosynthetic gene cluster in the fungus Glarea lozoyensis.</title>
        <authorList>
            <person name="Chen L."/>
            <person name="Yue Q."/>
            <person name="Zhang X."/>
            <person name="Xiang M."/>
            <person name="Wang C."/>
            <person name="Li S."/>
            <person name="Che Y."/>
            <person name="Ortiz-Lopez F.J."/>
            <person name="Bills G.F."/>
            <person name="Liu X."/>
            <person name="An Z."/>
        </authorList>
    </citation>
    <scope>NUCLEOTIDE SEQUENCE [LARGE SCALE GENOMIC DNA]</scope>
    <source>
        <strain evidence="2">ATCC 20868 / MF5171</strain>
    </source>
</reference>
<dbReference type="GeneID" id="19461187"/>
<gene>
    <name evidence="1" type="ORF">GLAREA_02129</name>
</gene>
<dbReference type="HOGENOM" id="CLU_877321_0_0_1"/>
<accession>S3CIA3</accession>
<protein>
    <submittedName>
        <fullName evidence="1">Uncharacterized protein</fullName>
    </submittedName>
</protein>
<keyword evidence="2" id="KW-1185">Reference proteome</keyword>
<dbReference type="KEGG" id="glz:GLAREA_02129"/>
<evidence type="ECO:0000313" key="2">
    <source>
        <dbReference type="Proteomes" id="UP000016922"/>
    </source>
</evidence>
<organism evidence="1 2">
    <name type="scientific">Glarea lozoyensis (strain ATCC 20868 / MF5171)</name>
    <dbReference type="NCBI Taxonomy" id="1116229"/>
    <lineage>
        <taxon>Eukaryota</taxon>
        <taxon>Fungi</taxon>
        <taxon>Dikarya</taxon>
        <taxon>Ascomycota</taxon>
        <taxon>Pezizomycotina</taxon>
        <taxon>Leotiomycetes</taxon>
        <taxon>Helotiales</taxon>
        <taxon>Helotiaceae</taxon>
        <taxon>Glarea</taxon>
    </lineage>
</organism>
<dbReference type="RefSeq" id="XP_008087536.1">
    <property type="nucleotide sequence ID" value="XM_008089345.1"/>
</dbReference>
<dbReference type="AlphaFoldDB" id="S3CIA3"/>
<name>S3CIA3_GLAL2</name>
<dbReference type="EMBL" id="KE145371">
    <property type="protein sequence ID" value="EPE26217.1"/>
    <property type="molecule type" value="Genomic_DNA"/>
</dbReference>
<evidence type="ECO:0000313" key="1">
    <source>
        <dbReference type="EMBL" id="EPE26217.1"/>
    </source>
</evidence>
<proteinExistence type="predicted"/>
<sequence>MSKFALSSESGLQNRMFQEGAQPDFLRILADGRILFDSHPYELFAFLDSSPPQILENTTTLILGGRLLLEEFANKNWQNYYFTNITFPEVHHWESESEPAGDIYQQYMSVGPFRDRHYDYYEYKLPPIPQDLDRLSSLKTVVLYAPRHVDGRPYQFYSVVVMNFCRMLAAGKIEKLQILEELDGPPFCRHMRRGSLEIRLQEHETLRPFFVGGVKTSKSATSRETETIVLEESRTHDTTGYTKYTTDWGLRAVFGTVITVQRAAGDQLTSSASRWSRIEDTKREALGMSAAERKEQYRILEDKLYAFSMVISDCDTL</sequence>
<dbReference type="Proteomes" id="UP000016922">
    <property type="component" value="Unassembled WGS sequence"/>
</dbReference>